<evidence type="ECO:0000313" key="1">
    <source>
        <dbReference type="EMBL" id="KAG7295709.1"/>
    </source>
</evidence>
<keyword evidence="2" id="KW-1185">Reference proteome</keyword>
<dbReference type="EMBL" id="JAHIBW010000030">
    <property type="protein sequence ID" value="KAG7295709.1"/>
    <property type="molecule type" value="Genomic_DNA"/>
</dbReference>
<organism evidence="1 2">
    <name type="scientific">Plutella xylostella</name>
    <name type="common">Diamondback moth</name>
    <name type="synonym">Plutella maculipennis</name>
    <dbReference type="NCBI Taxonomy" id="51655"/>
    <lineage>
        <taxon>Eukaryota</taxon>
        <taxon>Metazoa</taxon>
        <taxon>Ecdysozoa</taxon>
        <taxon>Arthropoda</taxon>
        <taxon>Hexapoda</taxon>
        <taxon>Insecta</taxon>
        <taxon>Pterygota</taxon>
        <taxon>Neoptera</taxon>
        <taxon>Endopterygota</taxon>
        <taxon>Lepidoptera</taxon>
        <taxon>Glossata</taxon>
        <taxon>Ditrysia</taxon>
        <taxon>Yponomeutoidea</taxon>
        <taxon>Plutellidae</taxon>
        <taxon>Plutella</taxon>
    </lineage>
</organism>
<dbReference type="Proteomes" id="UP000823941">
    <property type="component" value="Chromosome 30"/>
</dbReference>
<reference evidence="1 2" key="1">
    <citation type="submission" date="2021-06" db="EMBL/GenBank/DDBJ databases">
        <title>A haploid diamondback moth (Plutella xylostella L.) genome assembly resolves 31 chromosomes and identifies a diamide resistance mutation.</title>
        <authorList>
            <person name="Ward C.M."/>
            <person name="Perry K.D."/>
            <person name="Baker G."/>
            <person name="Powis K."/>
            <person name="Heckel D.G."/>
            <person name="Baxter S.W."/>
        </authorList>
    </citation>
    <scope>NUCLEOTIDE SEQUENCE [LARGE SCALE GENOMIC DNA]</scope>
    <source>
        <strain evidence="1 2">LV</strain>
        <tissue evidence="1">Single pupa</tissue>
    </source>
</reference>
<accession>A0ABQ7PRV4</accession>
<protein>
    <submittedName>
        <fullName evidence="1">Uncharacterized protein</fullName>
    </submittedName>
</protein>
<comment type="caution">
    <text evidence="1">The sequence shown here is derived from an EMBL/GenBank/DDBJ whole genome shotgun (WGS) entry which is preliminary data.</text>
</comment>
<proteinExistence type="predicted"/>
<evidence type="ECO:0000313" key="2">
    <source>
        <dbReference type="Proteomes" id="UP000823941"/>
    </source>
</evidence>
<gene>
    <name evidence="1" type="ORF">JYU34_022001</name>
</gene>
<name>A0ABQ7PRV4_PLUXY</name>
<sequence length="117" mass="13586">MKKKTIISKNGMHTGSQLRKPKRIIKFINFSKHSSLNLKYVYCTLSPILYLRFSRSFSPMETPSRPSLECMRSQIKVTININTQVGILKEILSLNLTIKLIFYISVKYGIFRTVIQN</sequence>